<dbReference type="Pfam" id="PF04654">
    <property type="entry name" value="DUF599"/>
    <property type="match status" value="1"/>
</dbReference>
<evidence type="ECO:0000313" key="3">
    <source>
        <dbReference type="Proteomes" id="UP001210211"/>
    </source>
</evidence>
<evidence type="ECO:0000313" key="2">
    <source>
        <dbReference type="EMBL" id="KAJ3704600.1"/>
    </source>
</evidence>
<gene>
    <name evidence="2" type="ORF">LUZ61_008305</name>
</gene>
<reference evidence="2 3" key="1">
    <citation type="journal article" date="2022" name="Cell">
        <title>Repeat-based holocentromeres influence genome architecture and karyotype evolution.</title>
        <authorList>
            <person name="Hofstatter P.G."/>
            <person name="Thangavel G."/>
            <person name="Lux T."/>
            <person name="Neumann P."/>
            <person name="Vondrak T."/>
            <person name="Novak P."/>
            <person name="Zhang M."/>
            <person name="Costa L."/>
            <person name="Castellani M."/>
            <person name="Scott A."/>
            <person name="Toegelov H."/>
            <person name="Fuchs J."/>
            <person name="Mata-Sucre Y."/>
            <person name="Dias Y."/>
            <person name="Vanzela A.L.L."/>
            <person name="Huettel B."/>
            <person name="Almeida C.C.S."/>
            <person name="Simkova H."/>
            <person name="Souza G."/>
            <person name="Pedrosa-Harand A."/>
            <person name="Macas J."/>
            <person name="Mayer K.F.X."/>
            <person name="Houben A."/>
            <person name="Marques A."/>
        </authorList>
    </citation>
    <scope>NUCLEOTIDE SEQUENCE [LARGE SCALE GENOMIC DNA]</scope>
    <source>
        <strain evidence="2">RhyTen1mFocal</strain>
    </source>
</reference>
<protein>
    <recommendedName>
        <fullName evidence="4">DUF599 domain-containing protein</fullName>
    </recommendedName>
</protein>
<dbReference type="PANTHER" id="PTHR31881:SF6">
    <property type="entry name" value="OS09G0494600 PROTEIN"/>
    <property type="match status" value="1"/>
</dbReference>
<keyword evidence="1" id="KW-0472">Membrane</keyword>
<keyword evidence="3" id="KW-1185">Reference proteome</keyword>
<keyword evidence="1" id="KW-1133">Transmembrane helix</keyword>
<dbReference type="AlphaFoldDB" id="A0AAD5ZV22"/>
<dbReference type="PANTHER" id="PTHR31881">
    <property type="match status" value="1"/>
</dbReference>
<sequence length="257" mass="28789">MEWRKSYLDLVLVPFALFFPMMYHAWLWHKVRSQPHRTFIGVNSAGRRLWVAAMMKDNDKKNILAVQSFRNAIMGSTLMATTSILLCTGLAAVLSSTYSIKRPLNDSVFGAHGEFMLSLKYVTLLLLFVFAFLCYSLSIRFINQVNFLINIAFNDNDATAAAGPLSQDYVCELLEKGFLLNTVGNRLFYTALPLLLWIFGPVLSFLSSLLIVPILYHLDILDVSCQAKAPHKHPITVPPHATAASNSKVDQIDCLSV</sequence>
<feature type="transmembrane region" description="Helical" evidence="1">
    <location>
        <begin position="7"/>
        <end position="26"/>
    </location>
</feature>
<organism evidence="2 3">
    <name type="scientific">Rhynchospora tenuis</name>
    <dbReference type="NCBI Taxonomy" id="198213"/>
    <lineage>
        <taxon>Eukaryota</taxon>
        <taxon>Viridiplantae</taxon>
        <taxon>Streptophyta</taxon>
        <taxon>Embryophyta</taxon>
        <taxon>Tracheophyta</taxon>
        <taxon>Spermatophyta</taxon>
        <taxon>Magnoliopsida</taxon>
        <taxon>Liliopsida</taxon>
        <taxon>Poales</taxon>
        <taxon>Cyperaceae</taxon>
        <taxon>Cyperoideae</taxon>
        <taxon>Rhynchosporeae</taxon>
        <taxon>Rhynchospora</taxon>
    </lineage>
</organism>
<dbReference type="Proteomes" id="UP001210211">
    <property type="component" value="Unassembled WGS sequence"/>
</dbReference>
<keyword evidence="1" id="KW-0812">Transmembrane</keyword>
<dbReference type="InterPro" id="IPR006747">
    <property type="entry name" value="DUF599"/>
</dbReference>
<dbReference type="EMBL" id="JAMRDG010000001">
    <property type="protein sequence ID" value="KAJ3704600.1"/>
    <property type="molecule type" value="Genomic_DNA"/>
</dbReference>
<feature type="transmembrane region" description="Helical" evidence="1">
    <location>
        <begin position="194"/>
        <end position="218"/>
    </location>
</feature>
<evidence type="ECO:0008006" key="4">
    <source>
        <dbReference type="Google" id="ProtNLM"/>
    </source>
</evidence>
<name>A0AAD5ZV22_9POAL</name>
<proteinExistence type="predicted"/>
<comment type="caution">
    <text evidence="2">The sequence shown here is derived from an EMBL/GenBank/DDBJ whole genome shotgun (WGS) entry which is preliminary data.</text>
</comment>
<accession>A0AAD5ZV22</accession>
<evidence type="ECO:0000256" key="1">
    <source>
        <dbReference type="SAM" id="Phobius"/>
    </source>
</evidence>
<feature type="transmembrane region" description="Helical" evidence="1">
    <location>
        <begin position="78"/>
        <end position="100"/>
    </location>
</feature>
<feature type="transmembrane region" description="Helical" evidence="1">
    <location>
        <begin position="121"/>
        <end position="142"/>
    </location>
</feature>